<dbReference type="PANTHER" id="PTHR36762:SF6">
    <property type="entry name" value="LIGHT-REGULATED PROTEIN"/>
    <property type="match status" value="1"/>
</dbReference>
<dbReference type="Pfam" id="PF07207">
    <property type="entry name" value="Lir1"/>
    <property type="match status" value="1"/>
</dbReference>
<organism evidence="2 3">
    <name type="scientific">Ficus carica</name>
    <name type="common">Common fig</name>
    <dbReference type="NCBI Taxonomy" id="3494"/>
    <lineage>
        <taxon>Eukaryota</taxon>
        <taxon>Viridiplantae</taxon>
        <taxon>Streptophyta</taxon>
        <taxon>Embryophyta</taxon>
        <taxon>Tracheophyta</taxon>
        <taxon>Spermatophyta</taxon>
        <taxon>Magnoliopsida</taxon>
        <taxon>eudicotyledons</taxon>
        <taxon>Gunneridae</taxon>
        <taxon>Pentapetalae</taxon>
        <taxon>rosids</taxon>
        <taxon>fabids</taxon>
        <taxon>Rosales</taxon>
        <taxon>Moraceae</taxon>
        <taxon>Ficeae</taxon>
        <taxon>Ficus</taxon>
    </lineage>
</organism>
<gene>
    <name evidence="2" type="ORF">TIFTF001_026521</name>
</gene>
<evidence type="ECO:0008006" key="4">
    <source>
        <dbReference type="Google" id="ProtNLM"/>
    </source>
</evidence>
<evidence type="ECO:0000313" key="3">
    <source>
        <dbReference type="Proteomes" id="UP001187192"/>
    </source>
</evidence>
<accession>A0AA88DLC9</accession>
<dbReference type="PANTHER" id="PTHR36762">
    <property type="entry name" value="LIGHT-REGULATED PROTEIN 1, CHLOROPLASTIC"/>
    <property type="match status" value="1"/>
</dbReference>
<dbReference type="InterPro" id="IPR009856">
    <property type="entry name" value="Lir1"/>
</dbReference>
<evidence type="ECO:0000313" key="2">
    <source>
        <dbReference type="EMBL" id="GMN57406.1"/>
    </source>
</evidence>
<sequence length="138" mass="14896">MQAALSIAPTVFPSTPSKSISQPSIFRPKLGGSSAPRRSVVKATATVTYDTSTVDYSSVFSVFPAEACETIGGAACWAGMFPEAKLQQQAKNSIPTTASERYDRGYLEYNDTKTVFRGEACDDLGGEFCEYEYQSGVF</sequence>
<feature type="region of interest" description="Disordered" evidence="1">
    <location>
        <begin position="13"/>
        <end position="35"/>
    </location>
</feature>
<dbReference type="GO" id="GO:0009507">
    <property type="term" value="C:chloroplast"/>
    <property type="evidence" value="ECO:0007669"/>
    <property type="project" value="InterPro"/>
</dbReference>
<reference evidence="2" key="1">
    <citation type="submission" date="2023-07" db="EMBL/GenBank/DDBJ databases">
        <title>draft genome sequence of fig (Ficus carica).</title>
        <authorList>
            <person name="Takahashi T."/>
            <person name="Nishimura K."/>
        </authorList>
    </citation>
    <scope>NUCLEOTIDE SEQUENCE</scope>
</reference>
<keyword evidence="3" id="KW-1185">Reference proteome</keyword>
<evidence type="ECO:0000256" key="1">
    <source>
        <dbReference type="SAM" id="MobiDB-lite"/>
    </source>
</evidence>
<comment type="caution">
    <text evidence="2">The sequence shown here is derived from an EMBL/GenBank/DDBJ whole genome shotgun (WGS) entry which is preliminary data.</text>
</comment>
<feature type="compositionally biased region" description="Polar residues" evidence="1">
    <location>
        <begin position="13"/>
        <end position="24"/>
    </location>
</feature>
<proteinExistence type="predicted"/>
<dbReference type="AlphaFoldDB" id="A0AA88DLC9"/>
<protein>
    <recommendedName>
        <fullName evidence="4">Light-regulated protein</fullName>
    </recommendedName>
</protein>
<dbReference type="EMBL" id="BTGU01000070">
    <property type="protein sequence ID" value="GMN57406.1"/>
    <property type="molecule type" value="Genomic_DNA"/>
</dbReference>
<dbReference type="Proteomes" id="UP001187192">
    <property type="component" value="Unassembled WGS sequence"/>
</dbReference>
<name>A0AA88DLC9_FICCA</name>